<comment type="caution">
    <text evidence="10">The sequence shown here is derived from an EMBL/GenBank/DDBJ whole genome shotgun (WGS) entry which is preliminary data.</text>
</comment>
<evidence type="ECO:0000313" key="10">
    <source>
        <dbReference type="EMBL" id="MXP20230.1"/>
    </source>
</evidence>
<keyword evidence="4" id="KW-0808">Transferase</keyword>
<gene>
    <name evidence="10" type="ORF">GIY30_02460</name>
</gene>
<dbReference type="PANTHER" id="PTHR33908:SF11">
    <property type="entry name" value="MEMBRANE PROTEIN"/>
    <property type="match status" value="1"/>
</dbReference>
<reference evidence="10 11" key="1">
    <citation type="submission" date="2019-11" db="EMBL/GenBank/DDBJ databases">
        <title>Gordonia sp. nov., a novel actinobacterium isolated from mangrove soil in Hainan.</title>
        <authorList>
            <person name="Huang X."/>
            <person name="Xie Y."/>
            <person name="Chu X."/>
            <person name="Xiao K."/>
        </authorList>
    </citation>
    <scope>NUCLEOTIDE SEQUENCE [LARGE SCALE GENOMIC DNA]</scope>
    <source>
        <strain evidence="10 11">HNM0687</strain>
    </source>
</reference>
<keyword evidence="6 8" id="KW-1133">Transmembrane helix</keyword>
<proteinExistence type="predicted"/>
<sequence length="499" mass="53547">MQRAAEGAGRVTGAVLAGVLVVQAVLTVRLSNSAFQDEATYVFAGHRVLALWLHGTPTYDDYPSYFSGAPFLYPVAAALADGVGGLEAARALSLMCALASTVLLYLVARRLFDPAVAVGAAFVFAVAEPTLVTGRLATYDAAALLLVALAVWIGVRWSTSTIPALVFMPPVLVLAIFTKYALVLYVPAVIAVSAIAVARDRGRRAALIHAAAVTGLVAVLSGAFLAAAPHLWDGIYSTTLHRDPGGDTRWDVASDAAAYVGLALLIAAAGAIRYCRTTSPIPLDTTPRRLRILLAGVLLAAGVAAPVNQILTQTTQSLHKHVGFGLWFAAPLAGVALISLLRTRSWWRVGVVAALCIGLVWTGMAQSAHKFHEWPDSAEVVSTLRAMVRPDSGRYLVEEHEVPRYYLRDVTEPYQWIGTSYFEYSDPQGATLTGLPAYAAAIGDGYFDAVVLRYGPTADLDLRLAEMLDASDRYELVEEWPYENSFGASQWQIWQRVDG</sequence>
<feature type="transmembrane region" description="Helical" evidence="8">
    <location>
        <begin position="292"/>
        <end position="311"/>
    </location>
</feature>
<evidence type="ECO:0000256" key="8">
    <source>
        <dbReference type="SAM" id="Phobius"/>
    </source>
</evidence>
<feature type="transmembrane region" description="Helical" evidence="8">
    <location>
        <begin position="114"/>
        <end position="134"/>
    </location>
</feature>
<accession>A0A6L7GJV8</accession>
<keyword evidence="3" id="KW-0328">Glycosyltransferase</keyword>
<keyword evidence="7 8" id="KW-0472">Membrane</keyword>
<dbReference type="Proteomes" id="UP000475545">
    <property type="component" value="Unassembled WGS sequence"/>
</dbReference>
<evidence type="ECO:0000313" key="11">
    <source>
        <dbReference type="Proteomes" id="UP000475545"/>
    </source>
</evidence>
<comment type="subcellular location">
    <subcellularLocation>
        <location evidence="1">Cell membrane</location>
        <topology evidence="1">Multi-pass membrane protein</topology>
    </subcellularLocation>
</comment>
<dbReference type="GO" id="GO:0005886">
    <property type="term" value="C:plasma membrane"/>
    <property type="evidence" value="ECO:0007669"/>
    <property type="project" value="UniProtKB-SubCell"/>
</dbReference>
<evidence type="ECO:0000256" key="2">
    <source>
        <dbReference type="ARBA" id="ARBA00022475"/>
    </source>
</evidence>
<feature type="transmembrane region" description="Helical" evidence="8">
    <location>
        <begin position="7"/>
        <end position="26"/>
    </location>
</feature>
<evidence type="ECO:0000256" key="5">
    <source>
        <dbReference type="ARBA" id="ARBA00022692"/>
    </source>
</evidence>
<dbReference type="AlphaFoldDB" id="A0A6L7GJV8"/>
<evidence type="ECO:0000256" key="6">
    <source>
        <dbReference type="ARBA" id="ARBA00022989"/>
    </source>
</evidence>
<dbReference type="InterPro" id="IPR050297">
    <property type="entry name" value="LipidA_mod_glycosyltrf_83"/>
</dbReference>
<keyword evidence="5 8" id="KW-0812">Transmembrane</keyword>
<feature type="transmembrane region" description="Helical" evidence="8">
    <location>
        <begin position="141"/>
        <end position="159"/>
    </location>
</feature>
<dbReference type="GO" id="GO:0016763">
    <property type="term" value="F:pentosyltransferase activity"/>
    <property type="evidence" value="ECO:0007669"/>
    <property type="project" value="TreeGrafter"/>
</dbReference>
<feature type="transmembrane region" description="Helical" evidence="8">
    <location>
        <begin position="346"/>
        <end position="364"/>
    </location>
</feature>
<evidence type="ECO:0000256" key="4">
    <source>
        <dbReference type="ARBA" id="ARBA00022679"/>
    </source>
</evidence>
<evidence type="ECO:0000256" key="3">
    <source>
        <dbReference type="ARBA" id="ARBA00022676"/>
    </source>
</evidence>
<dbReference type="PANTHER" id="PTHR33908">
    <property type="entry name" value="MANNOSYLTRANSFERASE YKCB-RELATED"/>
    <property type="match status" value="1"/>
</dbReference>
<protein>
    <recommendedName>
        <fullName evidence="9">Glycosyltransferase RgtA/B/C/D-like domain-containing protein</fullName>
    </recommendedName>
</protein>
<feature type="transmembrane region" description="Helical" evidence="8">
    <location>
        <begin position="91"/>
        <end position="108"/>
    </location>
</feature>
<dbReference type="GO" id="GO:0009103">
    <property type="term" value="P:lipopolysaccharide biosynthetic process"/>
    <property type="evidence" value="ECO:0007669"/>
    <property type="project" value="UniProtKB-ARBA"/>
</dbReference>
<evidence type="ECO:0000259" key="9">
    <source>
        <dbReference type="Pfam" id="PF13231"/>
    </source>
</evidence>
<feature type="transmembrane region" description="Helical" evidence="8">
    <location>
        <begin position="171"/>
        <end position="198"/>
    </location>
</feature>
<evidence type="ECO:0000256" key="1">
    <source>
        <dbReference type="ARBA" id="ARBA00004651"/>
    </source>
</evidence>
<keyword evidence="2" id="KW-1003">Cell membrane</keyword>
<dbReference type="EMBL" id="WMBR01000001">
    <property type="protein sequence ID" value="MXP20230.1"/>
    <property type="molecule type" value="Genomic_DNA"/>
</dbReference>
<dbReference type="InterPro" id="IPR038731">
    <property type="entry name" value="RgtA/B/C-like"/>
</dbReference>
<dbReference type="Pfam" id="PF13231">
    <property type="entry name" value="PMT_2"/>
    <property type="match status" value="1"/>
</dbReference>
<organism evidence="10 11">
    <name type="scientific">Gordonia mangrovi</name>
    <dbReference type="NCBI Taxonomy" id="2665643"/>
    <lineage>
        <taxon>Bacteria</taxon>
        <taxon>Bacillati</taxon>
        <taxon>Actinomycetota</taxon>
        <taxon>Actinomycetes</taxon>
        <taxon>Mycobacteriales</taxon>
        <taxon>Gordoniaceae</taxon>
        <taxon>Gordonia</taxon>
    </lineage>
</organism>
<feature type="transmembrane region" description="Helical" evidence="8">
    <location>
        <begin position="323"/>
        <end position="341"/>
    </location>
</feature>
<feature type="domain" description="Glycosyltransferase RgtA/B/C/D-like" evidence="9">
    <location>
        <begin position="85"/>
        <end position="220"/>
    </location>
</feature>
<dbReference type="RefSeq" id="WP_160900398.1">
    <property type="nucleotide sequence ID" value="NZ_CP102850.1"/>
</dbReference>
<keyword evidence="11" id="KW-1185">Reference proteome</keyword>
<evidence type="ECO:0000256" key="7">
    <source>
        <dbReference type="ARBA" id="ARBA00023136"/>
    </source>
</evidence>
<feature type="transmembrane region" description="Helical" evidence="8">
    <location>
        <begin position="252"/>
        <end position="272"/>
    </location>
</feature>
<feature type="transmembrane region" description="Helical" evidence="8">
    <location>
        <begin position="210"/>
        <end position="232"/>
    </location>
</feature>
<name>A0A6L7GJV8_9ACTN</name>
<feature type="transmembrane region" description="Helical" evidence="8">
    <location>
        <begin position="62"/>
        <end position="79"/>
    </location>
</feature>